<organism evidence="1 2">
    <name type="scientific">Cellulosilyticum lentocellum (strain ATCC 49066 / DSM 5427 / NCIMB 11756 / RHM5)</name>
    <name type="common">Clostridium lentocellum</name>
    <dbReference type="NCBI Taxonomy" id="642492"/>
    <lineage>
        <taxon>Bacteria</taxon>
        <taxon>Bacillati</taxon>
        <taxon>Bacillota</taxon>
        <taxon>Clostridia</taxon>
        <taxon>Lachnospirales</taxon>
        <taxon>Cellulosilyticaceae</taxon>
        <taxon>Cellulosilyticum</taxon>
    </lineage>
</organism>
<dbReference type="KEGG" id="cle:Clole_0234"/>
<evidence type="ECO:0000313" key="1">
    <source>
        <dbReference type="EMBL" id="ADZ81986.1"/>
    </source>
</evidence>
<accession>F2JIR4</accession>
<name>F2JIR4_CELLD</name>
<reference evidence="1 2" key="1">
    <citation type="journal article" date="2011" name="J. Bacteriol.">
        <title>Complete genome sequence of the cellulose-degrading bacterium Cellulosilyticum lentocellum.</title>
        <authorList>
            <consortium name="US DOE Joint Genome Institute"/>
            <person name="Miller D.A."/>
            <person name="Suen G."/>
            <person name="Bruce D."/>
            <person name="Copeland A."/>
            <person name="Cheng J.F."/>
            <person name="Detter C."/>
            <person name="Goodwin L.A."/>
            <person name="Han C.S."/>
            <person name="Hauser L.J."/>
            <person name="Land M.L."/>
            <person name="Lapidus A."/>
            <person name="Lucas S."/>
            <person name="Meincke L."/>
            <person name="Pitluck S."/>
            <person name="Tapia R."/>
            <person name="Teshima H."/>
            <person name="Woyke T."/>
            <person name="Fox B.G."/>
            <person name="Angert E.R."/>
            <person name="Currie C.R."/>
        </authorList>
    </citation>
    <scope>NUCLEOTIDE SEQUENCE [LARGE SCALE GENOMIC DNA]</scope>
    <source>
        <strain evidence="2">ATCC 49066 / DSM 5427 / NCIMB 11756 / RHM5</strain>
    </source>
</reference>
<keyword evidence="2" id="KW-1185">Reference proteome</keyword>
<dbReference type="RefSeq" id="WP_013655287.1">
    <property type="nucleotide sequence ID" value="NC_015275.1"/>
</dbReference>
<sequence>MKWQDVNMIDYILEVMKNLNRQQVQGKILKVHIISKLGEVVYQTTKFIAIGEEHEKLSVGEFISIGFAGVFLIIAT</sequence>
<evidence type="ECO:0000313" key="2">
    <source>
        <dbReference type="Proteomes" id="UP000008467"/>
    </source>
</evidence>
<dbReference type="AlphaFoldDB" id="F2JIR4"/>
<proteinExistence type="predicted"/>
<protein>
    <submittedName>
        <fullName evidence="1">Uncharacterized protein</fullName>
    </submittedName>
</protein>
<gene>
    <name evidence="1" type="ordered locus">Clole_0234</name>
</gene>
<dbReference type="EMBL" id="CP002582">
    <property type="protein sequence ID" value="ADZ81986.1"/>
    <property type="molecule type" value="Genomic_DNA"/>
</dbReference>
<dbReference type="HOGENOM" id="CLU_2647884_0_0_9"/>
<dbReference type="Proteomes" id="UP000008467">
    <property type="component" value="Chromosome"/>
</dbReference>